<dbReference type="SUPFAM" id="SSF52980">
    <property type="entry name" value="Restriction endonuclease-like"/>
    <property type="match status" value="1"/>
</dbReference>
<dbReference type="HAMAP" id="MF_00048">
    <property type="entry name" value="UPF0102"/>
    <property type="match status" value="1"/>
</dbReference>
<dbReference type="EMBL" id="BTFW01000001">
    <property type="protein sequence ID" value="GMM60522.1"/>
    <property type="molecule type" value="Genomic_DNA"/>
</dbReference>
<dbReference type="InterPro" id="IPR011335">
    <property type="entry name" value="Restrct_endonuc-II-like"/>
</dbReference>
<comment type="similarity">
    <text evidence="1 2">Belongs to the UPF0102 family.</text>
</comment>
<dbReference type="Pfam" id="PF02021">
    <property type="entry name" value="UPF0102"/>
    <property type="match status" value="1"/>
</dbReference>
<dbReference type="PANTHER" id="PTHR34039">
    <property type="entry name" value="UPF0102 PROTEIN YRAN"/>
    <property type="match status" value="1"/>
</dbReference>
<reference evidence="3 4" key="1">
    <citation type="submission" date="2023-06" db="EMBL/GenBank/DDBJ databases">
        <title>Draft genome sequence of Novosphingobium sp. strain IK01.</title>
        <authorList>
            <person name="Hatamoto M."/>
            <person name="Ikarashi T."/>
            <person name="Yamaguchi T."/>
        </authorList>
    </citation>
    <scope>NUCLEOTIDE SEQUENCE [LARGE SCALE GENOMIC DNA]</scope>
    <source>
        <strain evidence="3 4">IK01</strain>
    </source>
</reference>
<dbReference type="PANTHER" id="PTHR34039:SF1">
    <property type="entry name" value="UPF0102 PROTEIN YRAN"/>
    <property type="match status" value="1"/>
</dbReference>
<sequence length="120" mass="13737">MTNPRARAEARGRRGEGWAALYCRLTGWRVLARRVKLGVGEVDLVVRRGRTVAFVEVKWRAQAAALDWAVDARRLTRVARAAEALAPRFARFGEDVRIDVILLTPWRWPRRIVHVWQPGG</sequence>
<dbReference type="InterPro" id="IPR011856">
    <property type="entry name" value="tRNA_endonuc-like_dom_sf"/>
</dbReference>
<dbReference type="Proteomes" id="UP001187221">
    <property type="component" value="Unassembled WGS sequence"/>
</dbReference>
<dbReference type="Gene3D" id="3.40.1350.10">
    <property type="match status" value="1"/>
</dbReference>
<evidence type="ECO:0000313" key="3">
    <source>
        <dbReference type="EMBL" id="GMM60522.1"/>
    </source>
</evidence>
<dbReference type="RefSeq" id="WP_317974314.1">
    <property type="nucleotide sequence ID" value="NZ_BTFW01000001.1"/>
</dbReference>
<keyword evidence="4" id="KW-1185">Reference proteome</keyword>
<evidence type="ECO:0000256" key="1">
    <source>
        <dbReference type="ARBA" id="ARBA00006738"/>
    </source>
</evidence>
<proteinExistence type="inferred from homology"/>
<evidence type="ECO:0000313" key="4">
    <source>
        <dbReference type="Proteomes" id="UP001187221"/>
    </source>
</evidence>
<accession>A0ABQ6P805</accession>
<comment type="caution">
    <text evidence="3">The sequence shown here is derived from an EMBL/GenBank/DDBJ whole genome shotgun (WGS) entry which is preliminary data.</text>
</comment>
<dbReference type="InterPro" id="IPR003509">
    <property type="entry name" value="UPF0102_YraN-like"/>
</dbReference>
<gene>
    <name evidence="3" type="ORF">NUTIK01_12990</name>
</gene>
<protein>
    <recommendedName>
        <fullName evidence="2">UPF0102 protein NUTIK01_12990</fullName>
    </recommendedName>
</protein>
<evidence type="ECO:0000256" key="2">
    <source>
        <dbReference type="HAMAP-Rule" id="MF_00048"/>
    </source>
</evidence>
<name>A0ABQ6P805_9SPHN</name>
<organism evidence="3 4">
    <name type="scientific">Novosphingobium pituita</name>
    <dbReference type="NCBI Taxonomy" id="3056842"/>
    <lineage>
        <taxon>Bacteria</taxon>
        <taxon>Pseudomonadati</taxon>
        <taxon>Pseudomonadota</taxon>
        <taxon>Alphaproteobacteria</taxon>
        <taxon>Sphingomonadales</taxon>
        <taxon>Sphingomonadaceae</taxon>
        <taxon>Novosphingobium</taxon>
    </lineage>
</organism>